<reference evidence="2 3" key="1">
    <citation type="submission" date="2017-05" db="EMBL/GenBank/DDBJ databases">
        <title>Vagococcus spp. assemblies.</title>
        <authorList>
            <person name="Gulvik C.A."/>
        </authorList>
    </citation>
    <scope>NUCLEOTIDE SEQUENCE [LARGE SCALE GENOMIC DNA]</scope>
    <source>
        <strain evidence="2 3">SS1995</strain>
    </source>
</reference>
<feature type="transmembrane region" description="Helical" evidence="1">
    <location>
        <begin position="159"/>
        <end position="178"/>
    </location>
</feature>
<evidence type="ECO:0000313" key="2">
    <source>
        <dbReference type="EMBL" id="RST96548.1"/>
    </source>
</evidence>
<dbReference type="Pfam" id="PF22564">
    <property type="entry name" value="HAAS"/>
    <property type="match status" value="1"/>
</dbReference>
<evidence type="ECO:0000313" key="3">
    <source>
        <dbReference type="Proteomes" id="UP000287857"/>
    </source>
</evidence>
<dbReference type="AlphaFoldDB" id="A0A429ZSD7"/>
<proteinExistence type="predicted"/>
<accession>A0A429ZSD7</accession>
<feature type="transmembrane region" description="Helical" evidence="1">
    <location>
        <begin position="103"/>
        <end position="125"/>
    </location>
</feature>
<dbReference type="EMBL" id="NGJS01000026">
    <property type="protein sequence ID" value="RST96548.1"/>
    <property type="molecule type" value="Genomic_DNA"/>
</dbReference>
<dbReference type="RefSeq" id="WP_125984792.1">
    <property type="nucleotide sequence ID" value="NZ_NGJS01000026.1"/>
</dbReference>
<comment type="caution">
    <text evidence="2">The sequence shown here is derived from an EMBL/GenBank/DDBJ whole genome shotgun (WGS) entry which is preliminary data.</text>
</comment>
<keyword evidence="1" id="KW-1133">Transmembrane helix</keyword>
<evidence type="ECO:0008006" key="4">
    <source>
        <dbReference type="Google" id="ProtNLM"/>
    </source>
</evidence>
<protein>
    <recommendedName>
        <fullName evidence="4">DUF1700 domain-containing protein</fullName>
    </recommendedName>
</protein>
<dbReference type="Proteomes" id="UP000287857">
    <property type="component" value="Unassembled WGS sequence"/>
</dbReference>
<sequence length="206" mass="23589">MNKEHFLIELKLHLRPLATDEQEKILNYYTEFFTKQQAEGLSEYEISQQLPHPKEIAQELLGSDYYDAFEQSQNRNDWQEFSVDEETEPYAESSEPESGVIRFIQVIGIICLNVLFMLWVIIVFASLLFAGWITALAFIISPALAGFNLFFVIDSFNFMQLFISLILCGSGIIGCLILKPITSGGFKLLKAYSKWNFYVLSGRGKQ</sequence>
<gene>
    <name evidence="2" type="ORF">CBF37_11050</name>
</gene>
<dbReference type="OrthoDB" id="9804829at2"/>
<evidence type="ECO:0000256" key="1">
    <source>
        <dbReference type="SAM" id="Phobius"/>
    </source>
</evidence>
<keyword evidence="1" id="KW-0812">Transmembrane</keyword>
<name>A0A429ZSD7_9ENTE</name>
<organism evidence="2 3">
    <name type="scientific">Vagococcus vulneris</name>
    <dbReference type="NCBI Taxonomy" id="1977869"/>
    <lineage>
        <taxon>Bacteria</taxon>
        <taxon>Bacillati</taxon>
        <taxon>Bacillota</taxon>
        <taxon>Bacilli</taxon>
        <taxon>Lactobacillales</taxon>
        <taxon>Enterococcaceae</taxon>
        <taxon>Vagococcus</taxon>
    </lineage>
</organism>
<feature type="transmembrane region" description="Helical" evidence="1">
    <location>
        <begin position="132"/>
        <end position="153"/>
    </location>
</feature>
<keyword evidence="3" id="KW-1185">Reference proteome</keyword>
<keyword evidence="1" id="KW-0472">Membrane</keyword>